<reference evidence="3 4" key="1">
    <citation type="submission" date="2021-01" db="EMBL/GenBank/DDBJ databases">
        <title>FDA dAtabase for Regulatory Grade micrObial Sequences (FDA-ARGOS): Supporting development and validation of Infectious Disease Dx tests.</title>
        <authorList>
            <person name="Sproer C."/>
            <person name="Gronow S."/>
            <person name="Severitt S."/>
            <person name="Schroder I."/>
            <person name="Tallon L."/>
            <person name="Sadzewicz L."/>
            <person name="Zhao X."/>
            <person name="Boylan J."/>
            <person name="Ott S."/>
            <person name="Bowen H."/>
            <person name="Vavikolanu K."/>
            <person name="Mehta A."/>
            <person name="Aluvathingal J."/>
            <person name="Nadendla S."/>
            <person name="Lowell S."/>
            <person name="Myers T."/>
            <person name="Yan Y."/>
            <person name="Sichtig H."/>
        </authorList>
    </citation>
    <scope>NUCLEOTIDE SEQUENCE [LARGE SCALE GENOMIC DNA]</scope>
    <source>
        <strain evidence="3 4">FDAARGOS_1131</strain>
    </source>
</reference>
<dbReference type="PANTHER" id="PTHR46708:SF2">
    <property type="entry name" value="FIBRONECTIN TYPE-III DOMAIN-CONTAINING PROTEIN"/>
    <property type="match status" value="1"/>
</dbReference>
<dbReference type="Pfam" id="PF00041">
    <property type="entry name" value="fn3"/>
    <property type="match status" value="2"/>
</dbReference>
<feature type="domain" description="Fibronectin type-III" evidence="2">
    <location>
        <begin position="778"/>
        <end position="871"/>
    </location>
</feature>
<evidence type="ECO:0000313" key="3">
    <source>
        <dbReference type="EMBL" id="QQT99987.1"/>
    </source>
</evidence>
<dbReference type="Gene3D" id="2.60.40.4070">
    <property type="match status" value="1"/>
</dbReference>
<dbReference type="InterPro" id="IPR003961">
    <property type="entry name" value="FN3_dom"/>
</dbReference>
<dbReference type="EMBL" id="CP068108">
    <property type="protein sequence ID" value="QQT99987.1"/>
    <property type="molecule type" value="Genomic_DNA"/>
</dbReference>
<dbReference type="OrthoDB" id="608579at2"/>
<protein>
    <submittedName>
        <fullName evidence="3">Gliding motility-associated C-terminal domain-containing protein</fullName>
    </submittedName>
</protein>
<gene>
    <name evidence="3" type="ORF">I6I88_17775</name>
</gene>
<feature type="domain" description="Fibronectin type-III" evidence="2">
    <location>
        <begin position="502"/>
        <end position="598"/>
    </location>
</feature>
<evidence type="ECO:0000259" key="2">
    <source>
        <dbReference type="PROSITE" id="PS50853"/>
    </source>
</evidence>
<keyword evidence="1" id="KW-0677">Repeat</keyword>
<dbReference type="PROSITE" id="PS50853">
    <property type="entry name" value="FN3"/>
    <property type="match status" value="2"/>
</dbReference>
<dbReference type="Proteomes" id="UP000596202">
    <property type="component" value="Chromosome"/>
</dbReference>
<evidence type="ECO:0000313" key="4">
    <source>
        <dbReference type="Proteomes" id="UP000596202"/>
    </source>
</evidence>
<dbReference type="InterPro" id="IPR050991">
    <property type="entry name" value="ECM_Regulatory_Proteins"/>
</dbReference>
<proteinExistence type="predicted"/>
<dbReference type="PANTHER" id="PTHR46708">
    <property type="entry name" value="TENASCIN"/>
    <property type="match status" value="1"/>
</dbReference>
<name>A0A9Q7E8S7_MYROD</name>
<dbReference type="SUPFAM" id="SSF49265">
    <property type="entry name" value="Fibronectin type III"/>
    <property type="match status" value="2"/>
</dbReference>
<dbReference type="CDD" id="cd00063">
    <property type="entry name" value="FN3"/>
    <property type="match status" value="1"/>
</dbReference>
<dbReference type="SMART" id="SM00060">
    <property type="entry name" value="FN3"/>
    <property type="match status" value="4"/>
</dbReference>
<sequence length="1812" mass="201622">MIYINLCFVNINIKKIIYLTVTNLKRIHMKRITVLFFFLLSVYFSYGQEITIGTGSIAQEYPLSNYYGYQRSAALYTAAEINQTGFINKLAWDIGKLGDSRPVKIYLKVVETDTLVAANWATLTTGATLVYNGSFVPKNTTGYRTINLDRSFNYVGGTKSVLVLVETNAGGAGIDEAEGLLIKASASTNRHLTTRVDNTSASGNLSFVSSRPNIKMIFGPEITCYGIHAVIDTVKAKSISFSITSQTTTTSFSYEIRTSGNPGSGATGLTASGTITDMTTQPFVVRGLTQLTDYTLYVRANCANSQNSLYSEGLDFSTPLDIVQLPFTENFEDETHFYYVNDTNNKWYIDSAVNNGGTKALYISKDAGLTNTYNNVGVQVSHAFMNVEIPEGAEDLEISFDWRCLGQTGLKDYFRVWLVPMTYTPTVRSQITANATRIQIGREQYYDNAVFLNERAFIHVAPFAGQQMRIVFEWKQDSSGGEDPPAAIDNLNIKPYFCKKVASNTIQVSNITTTEGTVSWTSTTAQSYEVYLTEAPHAPASVIPPTGNNGILASTNTTTHTFTNLKSGTQYLVWVRAKCEPNKLSVWDGPKILATDMKLEELPYSEDFEGVTNFEYKKNDSKNKWFVGSAVNNGGSKALYISENYGLTNTYNVTGIQVSHVYKDFKIPAGTQEVKVNFDWRCVGEGTISDYFRVWVVPQNYTPSVGTQIAVGTNRIRLGSAQFNGRDTFKSEEIIFDATAYAGQNVRLVFEWRQDNTGGNQPPVAIDNLKVEAKSCVAPTNFRVIETRGTTAKVAWTRVPRQNRFEIYYSTVNTPPGETVTGSIITTQNPYTITGLTERTTYYVWIRTVCGENNRSFWKPLTINTGQIPADMPFNEDFEGGGNWDFQSPALNKWVVGTAVNNGGNESLYVSENEGVTNSYDVNVATVAHAYRDIAIPMGTAESNLSFDWRCMGEGTTTKRDYFKVWLVPNTFTPIVGQQITAAADHIQVGGMFNQQGTFTNYIIQNIDLIQFQGRVMRLVFEWRQDANGGDQPPGAIDNIRIEKGVCPKVRNLQAEAIENASPQSALLTWDSFGNETQWEVIIFELEDPTVPNNTTPGGIIVNQTSYVFRDPDPTNPAPRFYKFYVRPVCDGDGGGATKKWTGPAAISFIPPPGCAKVKADIEFTEIEGLEQNEKGEYIICEKGTFDFKLGASYYDIKRTERYKVEPIEYKPPFPFKGGDAINLTRDDAWSEVIDLGFNFCFFGNSYNKVLIGTNGMITFSIRDVVPGGRYIPLDGSGYSYTAAHQIPIDRGGTTSPPYVNAIHGVMQDMEPDNSPADYSVNYQIMGKAPCRTLVFNMYHMGLFDRFSCPYFPEDVETATTTAQIVLYEGSNIIEVYVKNRKACTGFNNGSGLIGIQNADGTVGYAPPGRNSGPWDAQNEAWRFSPDAESTAEFLWEKDDEFFSTDAEIDIQVDKTVKYTAKAIYQICGEEETIMTKEFIFLKEDFEIGQVKDLVQCTKKPGEENIFDLRDAYPDIYGNLDPTRYVLKFYETEEDRAADRASLPDIVKYKGSNKPIFIKLTNKLTGCIEYKTFRLTVDKPLPVTILEDKSVCGSYLLPKLAEGEAYYTKPYGEGIKYEGGAIFSEIGTHDIYVYKVDEKGCFGQSQFVLEVVEQIVADRIANMVLKCEVYSLPALSEYNKYYTLPNGEGEELPAGTIIYEPTTIYIFATLEGEKGAVCVDQSSFTIDFEECPIPKGISPNGDGINDALDLSGYGVSKIQIFNRNGMEVYSQGLYQSEWKGQDKSGNKLPSGTYFYVIVANGEMKSGWIQLSY</sequence>
<accession>A0A9Q7E8S7</accession>
<evidence type="ECO:0000256" key="1">
    <source>
        <dbReference type="ARBA" id="ARBA00022737"/>
    </source>
</evidence>
<organism evidence="3 4">
    <name type="scientific">Myroides odoratus</name>
    <name type="common">Flavobacterium odoratum</name>
    <dbReference type="NCBI Taxonomy" id="256"/>
    <lineage>
        <taxon>Bacteria</taxon>
        <taxon>Pseudomonadati</taxon>
        <taxon>Bacteroidota</taxon>
        <taxon>Flavobacteriia</taxon>
        <taxon>Flavobacteriales</taxon>
        <taxon>Flavobacteriaceae</taxon>
        <taxon>Myroides</taxon>
    </lineage>
</organism>
<dbReference type="InterPro" id="IPR036116">
    <property type="entry name" value="FN3_sf"/>
</dbReference>
<dbReference type="Gene3D" id="2.60.40.10">
    <property type="entry name" value="Immunoglobulins"/>
    <property type="match status" value="2"/>
</dbReference>
<dbReference type="InterPro" id="IPR013783">
    <property type="entry name" value="Ig-like_fold"/>
</dbReference>
<dbReference type="Pfam" id="PF13585">
    <property type="entry name" value="CHU_C"/>
    <property type="match status" value="1"/>
</dbReference>